<feature type="transmembrane region" description="Helical" evidence="2">
    <location>
        <begin position="54"/>
        <end position="73"/>
    </location>
</feature>
<proteinExistence type="predicted"/>
<keyword evidence="4" id="KW-1185">Reference proteome</keyword>
<dbReference type="EMBL" id="OU893343">
    <property type="protein sequence ID" value="CAG9784301.1"/>
    <property type="molecule type" value="Genomic_DNA"/>
</dbReference>
<evidence type="ECO:0000313" key="4">
    <source>
        <dbReference type="Proteomes" id="UP001153714"/>
    </source>
</evidence>
<protein>
    <submittedName>
        <fullName evidence="3">Uncharacterized protein</fullName>
    </submittedName>
</protein>
<dbReference type="AlphaFoldDB" id="A0A9N9QVN7"/>
<reference evidence="3" key="2">
    <citation type="submission" date="2022-10" db="EMBL/GenBank/DDBJ databases">
        <authorList>
            <consortium name="ENA_rothamsted_submissions"/>
            <consortium name="culmorum"/>
            <person name="King R."/>
        </authorList>
    </citation>
    <scope>NUCLEOTIDE SEQUENCE</scope>
</reference>
<keyword evidence="2" id="KW-0472">Membrane</keyword>
<keyword evidence="2" id="KW-1133">Transmembrane helix</keyword>
<organism evidence="3 4">
    <name type="scientific">Diatraea saccharalis</name>
    <name type="common">sugarcane borer</name>
    <dbReference type="NCBI Taxonomy" id="40085"/>
    <lineage>
        <taxon>Eukaryota</taxon>
        <taxon>Metazoa</taxon>
        <taxon>Ecdysozoa</taxon>
        <taxon>Arthropoda</taxon>
        <taxon>Hexapoda</taxon>
        <taxon>Insecta</taxon>
        <taxon>Pterygota</taxon>
        <taxon>Neoptera</taxon>
        <taxon>Endopterygota</taxon>
        <taxon>Lepidoptera</taxon>
        <taxon>Glossata</taxon>
        <taxon>Ditrysia</taxon>
        <taxon>Pyraloidea</taxon>
        <taxon>Crambidae</taxon>
        <taxon>Crambinae</taxon>
        <taxon>Diatraea</taxon>
    </lineage>
</organism>
<dbReference type="OrthoDB" id="7253567at2759"/>
<name>A0A9N9QVN7_9NEOP</name>
<dbReference type="Proteomes" id="UP001153714">
    <property type="component" value="Chromosome 12"/>
</dbReference>
<accession>A0A9N9QVN7</accession>
<gene>
    <name evidence="3" type="ORF">DIATSA_LOCUS2403</name>
</gene>
<reference evidence="3" key="1">
    <citation type="submission" date="2021-12" db="EMBL/GenBank/DDBJ databases">
        <authorList>
            <person name="King R."/>
        </authorList>
    </citation>
    <scope>NUCLEOTIDE SEQUENCE</scope>
</reference>
<feature type="region of interest" description="Disordered" evidence="1">
    <location>
        <begin position="134"/>
        <end position="154"/>
    </location>
</feature>
<keyword evidence="2" id="KW-0812">Transmembrane</keyword>
<feature type="transmembrane region" description="Helical" evidence="2">
    <location>
        <begin position="12"/>
        <end position="34"/>
    </location>
</feature>
<evidence type="ECO:0000256" key="1">
    <source>
        <dbReference type="SAM" id="MobiDB-lite"/>
    </source>
</evidence>
<evidence type="ECO:0000256" key="2">
    <source>
        <dbReference type="SAM" id="Phobius"/>
    </source>
</evidence>
<evidence type="ECO:0000313" key="3">
    <source>
        <dbReference type="EMBL" id="CAG9784301.1"/>
    </source>
</evidence>
<sequence length="154" mass="17430">MSSKKSDCDITVVVGTIIVFALPLTLLIPEFSLWDVVPKVQVIRFHVLSQHLTWPQLNAVLVGLLSVLFCLYLEIRKRKLDDMVEKVLTVSKVTDATMEVERDRQTAAMKACVDLLDSTVEHYEHLMLLKDDLRNSERTNKQQPPAIEPSGSDV</sequence>